<feature type="domain" description="Methyltransferase" evidence="5">
    <location>
        <begin position="118"/>
        <end position="196"/>
    </location>
</feature>
<dbReference type="SUPFAM" id="SSF53335">
    <property type="entry name" value="S-adenosyl-L-methionine-dependent methyltransferases"/>
    <property type="match status" value="1"/>
</dbReference>
<evidence type="ECO:0000256" key="3">
    <source>
        <dbReference type="ARBA" id="ARBA00022691"/>
    </source>
</evidence>
<dbReference type="NCBIfam" id="TIGR00536">
    <property type="entry name" value="hemK_fam"/>
    <property type="match status" value="1"/>
</dbReference>
<evidence type="ECO:0000259" key="5">
    <source>
        <dbReference type="Pfam" id="PF13847"/>
    </source>
</evidence>
<evidence type="ECO:0000313" key="7">
    <source>
        <dbReference type="EMBL" id="QKG71093.1"/>
    </source>
</evidence>
<dbReference type="PANTHER" id="PTHR18895">
    <property type="entry name" value="HEMK METHYLTRANSFERASE"/>
    <property type="match status" value="1"/>
</dbReference>
<comment type="catalytic activity">
    <reaction evidence="4">
        <text>L-glutaminyl-[peptide chain release factor] + S-adenosyl-L-methionine = N(5)-methyl-L-glutaminyl-[peptide chain release factor] + S-adenosyl-L-homocysteine + H(+)</text>
        <dbReference type="Rhea" id="RHEA:42896"/>
        <dbReference type="Rhea" id="RHEA-COMP:10271"/>
        <dbReference type="Rhea" id="RHEA-COMP:10272"/>
        <dbReference type="ChEBI" id="CHEBI:15378"/>
        <dbReference type="ChEBI" id="CHEBI:30011"/>
        <dbReference type="ChEBI" id="CHEBI:57856"/>
        <dbReference type="ChEBI" id="CHEBI:59789"/>
        <dbReference type="ChEBI" id="CHEBI:61891"/>
        <dbReference type="EC" id="2.1.1.297"/>
    </reaction>
</comment>
<dbReference type="InterPro" id="IPR025714">
    <property type="entry name" value="Methyltranfer_dom"/>
</dbReference>
<dbReference type="PANTHER" id="PTHR18895:SF74">
    <property type="entry name" value="MTRF1L RELEASE FACTOR GLUTAMINE METHYLTRANSFERASE"/>
    <property type="match status" value="1"/>
</dbReference>
<dbReference type="GO" id="GO:0003676">
    <property type="term" value="F:nucleic acid binding"/>
    <property type="evidence" value="ECO:0007669"/>
    <property type="project" value="InterPro"/>
</dbReference>
<sequence length="284" mass="30521">MRPSGSRRSVTDTVAGALRRASERLSTSSDTARLDAELLMAHALGVSRSDLLLKHMRDAAPEGFLPLVERRAKKEPVAHIVGMQEFFGLDFTVTPDTLIPRGDSETVVLAALEAAPDAARVLDMGTGTGALLLAFLHECQQARGIGIDASPGALAVAQVNAERLRLVGRAGFRLASWHEKGWTDELGRFDLVLCNPPYVEDDAQLEPDVRDYEPGTALFAGPEGLDDYRAIVPQLGKLLLPGGVAVLEIGANQAESVSAIARESGFAVELRRDLGERPRALILR</sequence>
<dbReference type="Gene3D" id="1.10.8.10">
    <property type="entry name" value="DNA helicase RuvA subunit, C-terminal domain"/>
    <property type="match status" value="1"/>
</dbReference>
<dbReference type="EMBL" id="CP053921">
    <property type="protein sequence ID" value="QKG71093.1"/>
    <property type="molecule type" value="Genomic_DNA"/>
</dbReference>
<name>A0A7D3XH65_9SPHN</name>
<dbReference type="AlphaFoldDB" id="A0A7D3XH65"/>
<dbReference type="InterPro" id="IPR050320">
    <property type="entry name" value="N5-glutamine_MTase"/>
</dbReference>
<dbReference type="CDD" id="cd02440">
    <property type="entry name" value="AdoMet_MTases"/>
    <property type="match status" value="1"/>
</dbReference>
<dbReference type="HAMAP" id="MF_02126">
    <property type="entry name" value="RF_methyltr_PrmC"/>
    <property type="match status" value="1"/>
</dbReference>
<feature type="binding site" evidence="4">
    <location>
        <position position="177"/>
    </location>
    <ligand>
        <name>S-adenosyl-L-methionine</name>
        <dbReference type="ChEBI" id="CHEBI:59789"/>
    </ligand>
</feature>
<dbReference type="InterPro" id="IPR040758">
    <property type="entry name" value="PrmC_N"/>
</dbReference>
<evidence type="ECO:0000256" key="2">
    <source>
        <dbReference type="ARBA" id="ARBA00022679"/>
    </source>
</evidence>
<evidence type="ECO:0000256" key="1">
    <source>
        <dbReference type="ARBA" id="ARBA00022603"/>
    </source>
</evidence>
<gene>
    <name evidence="4 7" type="primary">prmC</name>
    <name evidence="7" type="ORF">HQR01_06720</name>
</gene>
<organism evidence="7 8">
    <name type="scientific">Erythrobacter mangrovi</name>
    <dbReference type="NCBI Taxonomy" id="2739433"/>
    <lineage>
        <taxon>Bacteria</taxon>
        <taxon>Pseudomonadati</taxon>
        <taxon>Pseudomonadota</taxon>
        <taxon>Alphaproteobacteria</taxon>
        <taxon>Sphingomonadales</taxon>
        <taxon>Erythrobacteraceae</taxon>
        <taxon>Erythrobacter/Porphyrobacter group</taxon>
        <taxon>Erythrobacter</taxon>
    </lineage>
</organism>
<feature type="binding site" evidence="4">
    <location>
        <position position="148"/>
    </location>
    <ligand>
        <name>S-adenosyl-L-methionine</name>
        <dbReference type="ChEBI" id="CHEBI:59789"/>
    </ligand>
</feature>
<feature type="binding site" evidence="4">
    <location>
        <position position="195"/>
    </location>
    <ligand>
        <name>S-adenosyl-L-methionine</name>
        <dbReference type="ChEBI" id="CHEBI:59789"/>
    </ligand>
</feature>
<dbReference type="Pfam" id="PF13847">
    <property type="entry name" value="Methyltransf_31"/>
    <property type="match status" value="1"/>
</dbReference>
<proteinExistence type="inferred from homology"/>
<dbReference type="InterPro" id="IPR002052">
    <property type="entry name" value="DNA_methylase_N6_adenine_CS"/>
</dbReference>
<dbReference type="PROSITE" id="PS00092">
    <property type="entry name" value="N6_MTASE"/>
    <property type="match status" value="1"/>
</dbReference>
<protein>
    <recommendedName>
        <fullName evidence="4">Release factor glutamine methyltransferase</fullName>
        <shortName evidence="4">RF MTase</shortName>
        <ecNumber evidence="4">2.1.1.297</ecNumber>
    </recommendedName>
    <alternativeName>
        <fullName evidence="4">N5-glutamine methyltransferase PrmC</fullName>
    </alternativeName>
    <alternativeName>
        <fullName evidence="4">Protein-(glutamine-N5) MTase PrmC</fullName>
    </alternativeName>
    <alternativeName>
        <fullName evidence="4">Protein-glutamine N-methyltransferase PrmC</fullName>
    </alternativeName>
</protein>
<comment type="function">
    <text evidence="4">Methylates the class 1 translation termination release factors RF1/PrfA and RF2/PrfB on the glutamine residue of the universally conserved GGQ motif.</text>
</comment>
<evidence type="ECO:0000256" key="4">
    <source>
        <dbReference type="HAMAP-Rule" id="MF_02126"/>
    </source>
</evidence>
<accession>A0A7D3XH65</accession>
<keyword evidence="3 4" id="KW-0949">S-adenosyl-L-methionine</keyword>
<feature type="binding site" evidence="4">
    <location>
        <begin position="125"/>
        <end position="129"/>
    </location>
    <ligand>
        <name>S-adenosyl-L-methionine</name>
        <dbReference type="ChEBI" id="CHEBI:59789"/>
    </ligand>
</feature>
<dbReference type="GO" id="GO:0102559">
    <property type="term" value="F:peptide chain release factor N(5)-glutamine methyltransferase activity"/>
    <property type="evidence" value="ECO:0007669"/>
    <property type="project" value="UniProtKB-EC"/>
</dbReference>
<evidence type="ECO:0000259" key="6">
    <source>
        <dbReference type="Pfam" id="PF17827"/>
    </source>
</evidence>
<feature type="binding site" evidence="4">
    <location>
        <begin position="195"/>
        <end position="198"/>
    </location>
    <ligand>
        <name>substrate</name>
    </ligand>
</feature>
<evidence type="ECO:0000313" key="8">
    <source>
        <dbReference type="Proteomes" id="UP000504693"/>
    </source>
</evidence>
<dbReference type="Gene3D" id="3.40.50.150">
    <property type="entry name" value="Vaccinia Virus protein VP39"/>
    <property type="match status" value="1"/>
</dbReference>
<dbReference type="NCBIfam" id="TIGR03534">
    <property type="entry name" value="RF_mod_PrmC"/>
    <property type="match status" value="1"/>
</dbReference>
<reference evidence="7 8" key="1">
    <citation type="submission" date="2020-05" db="EMBL/GenBank/DDBJ databases">
        <title>Erythrobacter mangrovi sp. nov., isolated from rhizosphere soil of mangrove plant (Kandelia candel).</title>
        <authorList>
            <person name="Ye Y.H."/>
        </authorList>
    </citation>
    <scope>NUCLEOTIDE SEQUENCE [LARGE SCALE GENOMIC DNA]</scope>
    <source>
        <strain evidence="7 8">EB310</strain>
    </source>
</reference>
<dbReference type="GO" id="GO:0032259">
    <property type="term" value="P:methylation"/>
    <property type="evidence" value="ECO:0007669"/>
    <property type="project" value="UniProtKB-KW"/>
</dbReference>
<feature type="domain" description="Release factor glutamine methyltransferase N-terminal" evidence="6">
    <location>
        <begin position="17"/>
        <end position="82"/>
    </location>
</feature>
<dbReference type="InterPro" id="IPR004556">
    <property type="entry name" value="HemK-like"/>
</dbReference>
<keyword evidence="2 4" id="KW-0808">Transferase</keyword>
<dbReference type="Proteomes" id="UP000504693">
    <property type="component" value="Chromosome"/>
</dbReference>
<dbReference type="InterPro" id="IPR019874">
    <property type="entry name" value="RF_methyltr_PrmC"/>
</dbReference>
<keyword evidence="8" id="KW-1185">Reference proteome</keyword>
<comment type="similarity">
    <text evidence="4">Belongs to the protein N5-glutamine methyltransferase family. PrmC subfamily.</text>
</comment>
<dbReference type="InterPro" id="IPR029063">
    <property type="entry name" value="SAM-dependent_MTases_sf"/>
</dbReference>
<dbReference type="KEGG" id="emv:HQR01_06720"/>
<dbReference type="Pfam" id="PF17827">
    <property type="entry name" value="PrmC_N"/>
    <property type="match status" value="1"/>
</dbReference>
<dbReference type="EC" id="2.1.1.297" evidence="4"/>
<keyword evidence="1 4" id="KW-0489">Methyltransferase</keyword>